<protein>
    <submittedName>
        <fullName evidence="1">Uncharacterized protein</fullName>
    </submittedName>
</protein>
<accession>A0A2S7J4K5</accession>
<evidence type="ECO:0000313" key="1">
    <source>
        <dbReference type="EMBL" id="PQA75187.1"/>
    </source>
</evidence>
<dbReference type="Proteomes" id="UP000238493">
    <property type="component" value="Unassembled WGS sequence"/>
</dbReference>
<dbReference type="EMBL" id="PTRC01000006">
    <property type="protein sequence ID" value="PQA75187.1"/>
    <property type="molecule type" value="Genomic_DNA"/>
</dbReference>
<keyword evidence="2" id="KW-1185">Reference proteome</keyword>
<dbReference type="AlphaFoldDB" id="A0A2S7J4K5"/>
<gene>
    <name evidence="1" type="ORF">C3731_02950</name>
</gene>
<proteinExistence type="predicted"/>
<dbReference type="RefSeq" id="WP_104754217.1">
    <property type="nucleotide sequence ID" value="NZ_PTRC01000006.1"/>
</dbReference>
<comment type="caution">
    <text evidence="1">The sequence shown here is derived from an EMBL/GenBank/DDBJ whole genome shotgun (WGS) entry which is preliminary data.</text>
</comment>
<reference evidence="1 2" key="1">
    <citation type="submission" date="2018-02" db="EMBL/GenBank/DDBJ databases">
        <title>Draft genome sequence of Ochrobactrum oryzae found in Brazil.</title>
        <authorList>
            <person name="Cerdeira L."/>
            <person name="Andrade F."/>
            <person name="Zacariotto T."/>
            <person name="Barbosa B."/>
            <person name="Santos S."/>
            <person name="Cassetari V."/>
            <person name="Lincopan N."/>
        </authorList>
    </citation>
    <scope>NUCLEOTIDE SEQUENCE [LARGE SCALE GENOMIC DNA]</scope>
    <source>
        <strain evidence="1 2">OA447</strain>
    </source>
</reference>
<name>A0A2S7J4K5_9HYPH</name>
<dbReference type="OrthoDB" id="9938565at2"/>
<organism evidence="1 2">
    <name type="scientific">Brucella oryzae</name>
    <dbReference type="NCBI Taxonomy" id="335286"/>
    <lineage>
        <taxon>Bacteria</taxon>
        <taxon>Pseudomonadati</taxon>
        <taxon>Pseudomonadota</taxon>
        <taxon>Alphaproteobacteria</taxon>
        <taxon>Hyphomicrobiales</taxon>
        <taxon>Brucellaceae</taxon>
        <taxon>Brucella/Ochrobactrum group</taxon>
        <taxon>Brucella</taxon>
    </lineage>
</organism>
<sequence>MIPNTAKIPEVHLTPEATFEAFSEFLSMPATAIIFALDYLEPWEVTDFLNDWRQGRGLASWLAAWKDRQKVANGDWSGLPADSSGN</sequence>
<evidence type="ECO:0000313" key="2">
    <source>
        <dbReference type="Proteomes" id="UP000238493"/>
    </source>
</evidence>